<dbReference type="AlphaFoldDB" id="A0A433Y4Y8"/>
<dbReference type="OrthoDB" id="9806359at2"/>
<dbReference type="EMBL" id="RZNY01000019">
    <property type="protein sequence ID" value="RUT43378.1"/>
    <property type="molecule type" value="Genomic_DNA"/>
</dbReference>
<name>A0A433Y4Y8_9BACL</name>
<dbReference type="Gene3D" id="3.90.550.10">
    <property type="entry name" value="Spore Coat Polysaccharide Biosynthesis Protein SpsA, Chain A"/>
    <property type="match status" value="1"/>
</dbReference>
<dbReference type="SUPFAM" id="SSF53448">
    <property type="entry name" value="Nucleotide-diphospho-sugar transferases"/>
    <property type="match status" value="1"/>
</dbReference>
<sequence length="340" mass="37470">MTKPIRIVFLCGGSGTRLWPLSNEIRSKLFLEILPSPQGERESMIGRVCRQLTASGLWESASFVTSQEQAHLITRYTEGQLPLIIEPCKRGTFTATALAAVYLHTYRLAELDDIITITPADMFAGEDYFNQFKLLTSILRDSGADLALLGTKPSHPSEQYGYILPELSGNLGSLEYSKVSSFIEKPDVDTAQALIEQSALWNCGVFAFPLKLILTYMEQINMPTDYESLMAVYESLPVRSFDQEVAERISNSVVLPYEGEWSDLGSWAALTDHLDSSIIGQGKIWGLSPDTHIVNELPFPVHVIDVPDIIVAASPDGILISKKSSASKIKKILVEGEGPT</sequence>
<comment type="caution">
    <text evidence="2">The sequence shown here is derived from an EMBL/GenBank/DDBJ whole genome shotgun (WGS) entry which is preliminary data.</text>
</comment>
<dbReference type="InterPro" id="IPR051161">
    <property type="entry name" value="Mannose-6P_isomerase_type2"/>
</dbReference>
<keyword evidence="3" id="KW-1185">Reference proteome</keyword>
<dbReference type="Pfam" id="PF00483">
    <property type="entry name" value="NTP_transferase"/>
    <property type="match status" value="1"/>
</dbReference>
<proteinExistence type="predicted"/>
<accession>A0A433Y4Y8</accession>
<evidence type="ECO:0000259" key="1">
    <source>
        <dbReference type="Pfam" id="PF00483"/>
    </source>
</evidence>
<dbReference type="Proteomes" id="UP000279446">
    <property type="component" value="Unassembled WGS sequence"/>
</dbReference>
<dbReference type="SUPFAM" id="SSF159283">
    <property type="entry name" value="Guanosine diphospho-D-mannose pyrophosphorylase/mannose-6-phosphate isomerase linker domain"/>
    <property type="match status" value="1"/>
</dbReference>
<dbReference type="InterPro" id="IPR005835">
    <property type="entry name" value="NTP_transferase_dom"/>
</dbReference>
<gene>
    <name evidence="2" type="ORF">EJP82_19830</name>
</gene>
<feature type="domain" description="Nucleotidyl transferase" evidence="1">
    <location>
        <begin position="8"/>
        <end position="272"/>
    </location>
</feature>
<keyword evidence="2" id="KW-0548">Nucleotidyltransferase</keyword>
<protein>
    <submittedName>
        <fullName evidence="2">Mannose-1-phosphate guanylyltransferase</fullName>
    </submittedName>
</protein>
<dbReference type="InterPro" id="IPR029044">
    <property type="entry name" value="Nucleotide-diphossugar_trans"/>
</dbReference>
<keyword evidence="2" id="KW-0808">Transferase</keyword>
<dbReference type="PANTHER" id="PTHR46390">
    <property type="entry name" value="MANNOSE-1-PHOSPHATE GUANYLYLTRANSFERASE"/>
    <property type="match status" value="1"/>
</dbReference>
<dbReference type="GO" id="GO:0004475">
    <property type="term" value="F:mannose-1-phosphate guanylyltransferase (GTP) activity"/>
    <property type="evidence" value="ECO:0007669"/>
    <property type="project" value="TreeGrafter"/>
</dbReference>
<organism evidence="2 3">
    <name type="scientific">Paenibacillus anaericanus</name>
    <dbReference type="NCBI Taxonomy" id="170367"/>
    <lineage>
        <taxon>Bacteria</taxon>
        <taxon>Bacillati</taxon>
        <taxon>Bacillota</taxon>
        <taxon>Bacilli</taxon>
        <taxon>Bacillales</taxon>
        <taxon>Paenibacillaceae</taxon>
        <taxon>Paenibacillus</taxon>
    </lineage>
</organism>
<dbReference type="GO" id="GO:0009298">
    <property type="term" value="P:GDP-mannose biosynthetic process"/>
    <property type="evidence" value="ECO:0007669"/>
    <property type="project" value="TreeGrafter"/>
</dbReference>
<reference evidence="2 3" key="1">
    <citation type="submission" date="2018-12" db="EMBL/GenBank/DDBJ databases">
        <authorList>
            <person name="Sun L."/>
            <person name="Chen Z."/>
        </authorList>
    </citation>
    <scope>NUCLEOTIDE SEQUENCE [LARGE SCALE GENOMIC DNA]</scope>
    <source>
        <strain evidence="2 3">DSM 15890</strain>
    </source>
</reference>
<evidence type="ECO:0000313" key="3">
    <source>
        <dbReference type="Proteomes" id="UP000279446"/>
    </source>
</evidence>
<evidence type="ECO:0000313" key="2">
    <source>
        <dbReference type="EMBL" id="RUT43378.1"/>
    </source>
</evidence>
<dbReference type="RefSeq" id="WP_127193806.1">
    <property type="nucleotide sequence ID" value="NZ_RZNY01000019.1"/>
</dbReference>
<dbReference type="PANTHER" id="PTHR46390:SF1">
    <property type="entry name" value="MANNOSE-1-PHOSPHATE GUANYLYLTRANSFERASE"/>
    <property type="match status" value="1"/>
</dbReference>